<evidence type="ECO:0000256" key="1">
    <source>
        <dbReference type="SAM" id="SignalP"/>
    </source>
</evidence>
<name>A0A255ZLN9_9FLAO</name>
<accession>A0A255ZLN9</accession>
<dbReference type="OrthoDB" id="9813075at2"/>
<dbReference type="EMBL" id="NOXX01000214">
    <property type="protein sequence ID" value="OYQ42477.1"/>
    <property type="molecule type" value="Genomic_DNA"/>
</dbReference>
<proteinExistence type="predicted"/>
<keyword evidence="3" id="KW-1185">Reference proteome</keyword>
<sequence>MLLLQRALRIALLLFSVVAWSQHQTSIEANVTIEKKIVDVKQTFTYQNDSQQPLTELIFYNWNNAYSQKKSALTQRFSDEFVRSFFLAGRAEKGYTRINAITGAVASYSEMGNGKDLLKIVLKEPLLPGKSVELTFDYQLRIPSAKFNGFGYEKNGSLLLRDVFLMPAAFKDGRFLAYENDNGSDAAVAPTHVHFTVNNPYQLELTTDLIPTSENVFIQNNSKNFDFFITAKNRFTTVQHNDLMVVTDIKLSGKNEFEKIISMNRIIDFTEDFLNKNLQGKILVTKADYDQRPFYGLNQLPKFLRPFSDEFVFEIQFAKVFIQKYLEKNTEIDKRTNGFLIDGIAHYILMAYIDTYHSNQKMLGRLSNYKLFSNFNLSKVSFNDQFHYHYLLMARKNLDQPLNLPADQQIKFNQNIANRAKFAIVLRYLDDYLNNESISKSVREFLAQKEQSFESFKTILSENSNQKTIRIFENLIVNRDATDFTFSDIHTEKDSVSFKIKSNSTTSYPIPVYLLKKKEIVEKKWIWTNTDTLYKLPKNGANRLALNYKNEFPEYNLRNNSTAIDKSLFNKPFTFAIMKDLEAPFFNQVLYVPSLSYNLYDGISPGLRFHNKTMLDKPFNFDVNPMYSPNTQRLIGHFSFAGNHNFRNSNWFNLRYQFAGSFLHYAPDASYLKLNPAVFLRWRNPNFRNNEKQLLLVRNVFVQKQPYFLNPPDDVNNYSVFNVRYNYSKSEVLKHFSFTPDFQLSQDFSKVSLEVDYRKLLTKNHQLSLRFFGGTFLSNRTTSDYFSFGIDRPTDYLFDYMYYGRSESTGIFSQQIILTDAAFKSILPQRFSNQWITSLNAGIGVWNWIELYGDAAVTKSRNTSATFIYDSGIRLNLVTDFFEVYLPVNSSNGWEIAQPNYQEKIRFIVTLDPKILLSLFTRKWF</sequence>
<evidence type="ECO:0000313" key="2">
    <source>
        <dbReference type="EMBL" id="OYQ42477.1"/>
    </source>
</evidence>
<dbReference type="RefSeq" id="WP_094487005.1">
    <property type="nucleotide sequence ID" value="NZ_NOXX01000214.1"/>
</dbReference>
<organism evidence="2 3">
    <name type="scientific">Flavobacterium aurantiibacter</name>
    <dbReference type="NCBI Taxonomy" id="2023067"/>
    <lineage>
        <taxon>Bacteria</taxon>
        <taxon>Pseudomonadati</taxon>
        <taxon>Bacteroidota</taxon>
        <taxon>Flavobacteriia</taxon>
        <taxon>Flavobacteriales</taxon>
        <taxon>Flavobacteriaceae</taxon>
        <taxon>Flavobacterium</taxon>
    </lineage>
</organism>
<evidence type="ECO:0000313" key="3">
    <source>
        <dbReference type="Proteomes" id="UP000216035"/>
    </source>
</evidence>
<evidence type="ECO:0008006" key="4">
    <source>
        <dbReference type="Google" id="ProtNLM"/>
    </source>
</evidence>
<comment type="caution">
    <text evidence="2">The sequence shown here is derived from an EMBL/GenBank/DDBJ whole genome shotgun (WGS) entry which is preliminary data.</text>
</comment>
<protein>
    <recommendedName>
        <fullName evidence="4">Aminopeptidase</fullName>
    </recommendedName>
</protein>
<dbReference type="AlphaFoldDB" id="A0A255ZLN9"/>
<gene>
    <name evidence="2" type="ORF">CHX27_11940</name>
</gene>
<keyword evidence="1" id="KW-0732">Signal</keyword>
<feature type="chain" id="PRO_5012129311" description="Aminopeptidase" evidence="1">
    <location>
        <begin position="22"/>
        <end position="925"/>
    </location>
</feature>
<feature type="signal peptide" evidence="1">
    <location>
        <begin position="1"/>
        <end position="21"/>
    </location>
</feature>
<reference evidence="2 3" key="1">
    <citation type="submission" date="2017-07" db="EMBL/GenBank/DDBJ databases">
        <title>Flavobacterium cyanobacteriorum sp. nov., isolated from cyanobacterial aggregates in a eutrophic lake.</title>
        <authorList>
            <person name="Cai H."/>
        </authorList>
    </citation>
    <scope>NUCLEOTIDE SEQUENCE [LARGE SCALE GENOMIC DNA]</scope>
    <source>
        <strain evidence="2 3">TH167</strain>
    </source>
</reference>
<dbReference type="Proteomes" id="UP000216035">
    <property type="component" value="Unassembled WGS sequence"/>
</dbReference>